<keyword evidence="3" id="KW-1185">Reference proteome</keyword>
<name>A0A1L0B8Z0_9ASCO</name>
<feature type="region of interest" description="Disordered" evidence="1">
    <location>
        <begin position="621"/>
        <end position="644"/>
    </location>
</feature>
<dbReference type="OrthoDB" id="3972919at2759"/>
<feature type="region of interest" description="Disordered" evidence="1">
    <location>
        <begin position="576"/>
        <end position="600"/>
    </location>
</feature>
<evidence type="ECO:0000256" key="1">
    <source>
        <dbReference type="SAM" id="MobiDB-lite"/>
    </source>
</evidence>
<protein>
    <submittedName>
        <fullName evidence="2">Uncharacterized protein</fullName>
    </submittedName>
</protein>
<accession>A0A1L0B8Z0</accession>
<dbReference type="VEuPathDB" id="FungiDB:HGUI_03812"/>
<dbReference type="Proteomes" id="UP000183365">
    <property type="component" value="Unassembled WGS sequence"/>
</dbReference>
<dbReference type="EMBL" id="FQNF01000121">
    <property type="protein sequence ID" value="SGZ41611.1"/>
    <property type="molecule type" value="Genomic_DNA"/>
</dbReference>
<evidence type="ECO:0000313" key="3">
    <source>
        <dbReference type="Proteomes" id="UP000183365"/>
    </source>
</evidence>
<proteinExistence type="predicted"/>
<dbReference type="AlphaFoldDB" id="A0A1L0B8Z0"/>
<sequence>MNITLHNELNDISNENIQFLAINKNPISITSEPFANEDGDYIKGRNLLAISSDYTCIGTTKSVKIISNIDIQNFFINSVFQDTDNPHSMSGIGKDIEFEEDILDVRVFKFNEKTMFVVVLTNGSLHLVYQQDEEWSSHKQSVDIDIDDINDFSTVYKLSQNELIYLNKGKQLFQLSLNKKDDYMLEKALIYPDHKGIKDFEYKSNMGLVFIDDDNLYISKSLTATPEKYNLHDLEIDSKDFYKLQFISDKCISVSFTNNDEGEIEEELDFAALETKIISFDQDSVKVTDAELVAEADAIIPDAYNVISTSLKDYVPEYNYFSVLGTSKSSSVQMLTVSKDKVSLEQCFEDQYNVYLPMTEEGDDTTVKGLSFSLCFDFKDELTKRLEFDIKENTPILFVLTSDLKLLVYFVVFVDQFKNEKYNAEETMKLFESGLYIKSEIKDDNKDISIQPKESMLDKFITDDGKLKPPTKVDSPPIEDKKPSGLFSSMANIIEQAQKPPVFGETNDNPFSIGSQGSSPFGDFGKNVTLGKQTVFGQPQFNANSSSIAADGPEEKSEPKVNAFAGFSNNVSPFAQLNFNGGENQENDNKISGNPFSIDTSSKNSPFANFSQNTNTSLNFSNVKDILPSNTNDEEGETDDKDEKAQACTVEDKSNEVPFNNSYTTINTSEDIDEGQWVEIGDEKSIYNINKTSDILEEPEEIIDSSEKDDSTLEAHDLEGNLSEKRPIIVEDKGLEIEKKDIVSRGSQIDREVSTKAVQTPALEYKDGSVVADEETLPRDVLSKAYKFPTIEKMYVLDEKTIWDHRDKDREQRNDGIFEMMSKMVHLVDNHIMTLNMNIKILNENVKEHQKFTYEKNHIDDVKDKNVNWRFGEIKKITEIINLSFNTHGLDLKNVHEMDTKVADIMKESLLLKHDIQKSINDLGTQLKTKKVMKLSNLEEGLLNSHDTMIDSIQSKLEIFEKTLYFTKVYLALKKSLKVNDITADDVEAFLNSKTNTVPKDDSNIKPFGITKKRQSLKYKINTKLFKELKGETKKGNLAGV</sequence>
<gene>
    <name evidence="2" type="ORF">HGUI_03812</name>
</gene>
<reference evidence="3" key="1">
    <citation type="submission" date="2016-11" db="EMBL/GenBank/DDBJ databases">
        <authorList>
            <person name="Guldener U."/>
        </authorList>
    </citation>
    <scope>NUCLEOTIDE SEQUENCE [LARGE SCALE GENOMIC DNA]</scope>
</reference>
<organism evidence="2 3">
    <name type="scientific">Hanseniaspora guilliermondii</name>
    <dbReference type="NCBI Taxonomy" id="56406"/>
    <lineage>
        <taxon>Eukaryota</taxon>
        <taxon>Fungi</taxon>
        <taxon>Dikarya</taxon>
        <taxon>Ascomycota</taxon>
        <taxon>Saccharomycotina</taxon>
        <taxon>Saccharomycetes</taxon>
        <taxon>Saccharomycodales</taxon>
        <taxon>Saccharomycodaceae</taxon>
        <taxon>Hanseniaspora</taxon>
    </lineage>
</organism>
<evidence type="ECO:0000313" key="2">
    <source>
        <dbReference type="EMBL" id="SGZ41611.1"/>
    </source>
</evidence>